<dbReference type="SMART" id="SM00404">
    <property type="entry name" value="PTPc_motif"/>
    <property type="match status" value="1"/>
</dbReference>
<keyword evidence="2" id="KW-0904">Protein phosphatase</keyword>
<gene>
    <name evidence="5" type="ORF">EHQ59_10145</name>
</gene>
<keyword evidence="1" id="KW-0378">Hydrolase</keyword>
<organism evidence="5 6">
    <name type="scientific">Leptospira kemamanensis</name>
    <dbReference type="NCBI Taxonomy" id="2484942"/>
    <lineage>
        <taxon>Bacteria</taxon>
        <taxon>Pseudomonadati</taxon>
        <taxon>Spirochaetota</taxon>
        <taxon>Spirochaetia</taxon>
        <taxon>Leptospirales</taxon>
        <taxon>Leptospiraceae</taxon>
        <taxon>Leptospira</taxon>
    </lineage>
</organism>
<dbReference type="AlphaFoldDB" id="A0A4R9JSW3"/>
<dbReference type="SUPFAM" id="SSF52799">
    <property type="entry name" value="(Phosphotyrosine protein) phosphatases II"/>
    <property type="match status" value="1"/>
</dbReference>
<evidence type="ECO:0000313" key="5">
    <source>
        <dbReference type="EMBL" id="TGL52401.1"/>
    </source>
</evidence>
<name>A0A4R9JSW3_9LEPT</name>
<dbReference type="SMART" id="SM00195">
    <property type="entry name" value="DSPc"/>
    <property type="match status" value="1"/>
</dbReference>
<dbReference type="OrthoDB" id="9806482at2"/>
<dbReference type="InterPro" id="IPR045544">
    <property type="entry name" value="TCAD9"/>
</dbReference>
<evidence type="ECO:0000256" key="2">
    <source>
        <dbReference type="ARBA" id="ARBA00022912"/>
    </source>
</evidence>
<dbReference type="EMBL" id="RQGG01000029">
    <property type="protein sequence ID" value="TGL52401.1"/>
    <property type="molecule type" value="Genomic_DNA"/>
</dbReference>
<evidence type="ECO:0000259" key="4">
    <source>
        <dbReference type="PROSITE" id="PS50056"/>
    </source>
</evidence>
<dbReference type="InterPro" id="IPR016130">
    <property type="entry name" value="Tyr_Pase_AS"/>
</dbReference>
<dbReference type="Gene3D" id="3.90.190.10">
    <property type="entry name" value="Protein tyrosine phosphatase superfamily"/>
    <property type="match status" value="1"/>
</dbReference>
<dbReference type="FunFam" id="3.90.190.10:FF:000157">
    <property type="entry name" value="Protein-tyrosine phosphatase"/>
    <property type="match status" value="1"/>
</dbReference>
<dbReference type="Proteomes" id="UP000297609">
    <property type="component" value="Unassembled WGS sequence"/>
</dbReference>
<comment type="caution">
    <text evidence="5">The sequence shown here is derived from an EMBL/GenBank/DDBJ whole genome shotgun (WGS) entry which is preliminary data.</text>
</comment>
<dbReference type="InterPro" id="IPR000340">
    <property type="entry name" value="Dual-sp_phosphatase_cat-dom"/>
</dbReference>
<accession>A0A4R9JSW3</accession>
<evidence type="ECO:0000313" key="6">
    <source>
        <dbReference type="Proteomes" id="UP000297609"/>
    </source>
</evidence>
<feature type="domain" description="Tyrosine-protein phosphatase" evidence="3">
    <location>
        <begin position="160"/>
        <end position="313"/>
    </location>
</feature>
<dbReference type="PROSITE" id="PS50054">
    <property type="entry name" value="TYR_PHOSPHATASE_DUAL"/>
    <property type="match status" value="1"/>
</dbReference>
<dbReference type="Pfam" id="PF00782">
    <property type="entry name" value="DSPc"/>
    <property type="match status" value="1"/>
</dbReference>
<dbReference type="InterPro" id="IPR020422">
    <property type="entry name" value="TYR_PHOSPHATASE_DUAL_dom"/>
</dbReference>
<proteinExistence type="predicted"/>
<sequence length="313" mass="36441">MIDFFHTHRGHIIRDLLKLENDILYIFCKIETEAEWKEAILLTDFLHNQEDLGIPLSFEPPKEIKNEKLQKAYRVIAKLRSYYPKLVKLDRDPYQMHVGALRYAMHTLSFDECNDLQKKWALYAGAKLIVKIKSYIQKSKVLRIDYLKPLSEKQGDLVKQIGLTILPGRKDRNRVLFDDVQTIQKEGISHVLSLITEQEYIQYGVSDLKSELPKQGIEQKQVSILDQRVPSHSQMLEIVSWIDLLLTQNKKVLIHCVGGLGRSGTVACAYLIWKFGMDAETAIQKVRESRSERAVESHEQIRFLETWERSFDT</sequence>
<evidence type="ECO:0000259" key="3">
    <source>
        <dbReference type="PROSITE" id="PS50054"/>
    </source>
</evidence>
<dbReference type="GO" id="GO:0004725">
    <property type="term" value="F:protein tyrosine phosphatase activity"/>
    <property type="evidence" value="ECO:0007669"/>
    <property type="project" value="InterPro"/>
</dbReference>
<feature type="domain" description="Tyrosine specific protein phosphatases" evidence="4">
    <location>
        <begin position="236"/>
        <end position="301"/>
    </location>
</feature>
<dbReference type="PROSITE" id="PS50056">
    <property type="entry name" value="TYR_PHOSPHATASE_2"/>
    <property type="match status" value="1"/>
</dbReference>
<dbReference type="InterPro" id="IPR000387">
    <property type="entry name" value="Tyr_Pase_dom"/>
</dbReference>
<dbReference type="PRINTS" id="PR00700">
    <property type="entry name" value="PRTYPHPHTASE"/>
</dbReference>
<dbReference type="InterPro" id="IPR050561">
    <property type="entry name" value="PTP"/>
</dbReference>
<dbReference type="Pfam" id="PF19974">
    <property type="entry name" value="TCAD9"/>
    <property type="match status" value="1"/>
</dbReference>
<keyword evidence="6" id="KW-1185">Reference proteome</keyword>
<evidence type="ECO:0000256" key="1">
    <source>
        <dbReference type="ARBA" id="ARBA00022801"/>
    </source>
</evidence>
<dbReference type="InterPro" id="IPR003595">
    <property type="entry name" value="Tyr_Pase_cat"/>
</dbReference>
<dbReference type="PANTHER" id="PTHR23339">
    <property type="entry name" value="TYROSINE SPECIFIC PROTEIN PHOSPHATASE AND DUAL SPECIFICITY PROTEIN PHOSPHATASE"/>
    <property type="match status" value="1"/>
</dbReference>
<protein>
    <submittedName>
        <fullName evidence="5">Protein tyrosine phosphatase</fullName>
    </submittedName>
</protein>
<dbReference type="InterPro" id="IPR000242">
    <property type="entry name" value="PTP_cat"/>
</dbReference>
<reference evidence="5" key="1">
    <citation type="journal article" date="2019" name="PLoS Negl. Trop. Dis.">
        <title>Revisiting the worldwide diversity of Leptospira species in the environment.</title>
        <authorList>
            <person name="Vincent A.T."/>
            <person name="Schiettekatte O."/>
            <person name="Bourhy P."/>
            <person name="Veyrier F.J."/>
            <person name="Picardeau M."/>
        </authorList>
    </citation>
    <scope>NUCLEOTIDE SEQUENCE [LARGE SCALE GENOMIC DNA]</scope>
    <source>
        <strain evidence="5">201702454</strain>
    </source>
</reference>
<dbReference type="InterPro" id="IPR029021">
    <property type="entry name" value="Prot-tyrosine_phosphatase-like"/>
</dbReference>
<dbReference type="PROSITE" id="PS00383">
    <property type="entry name" value="TYR_PHOSPHATASE_1"/>
    <property type="match status" value="1"/>
</dbReference>